<dbReference type="Proteomes" id="UP000009168">
    <property type="component" value="Unassembled WGS sequence"/>
</dbReference>
<reference evidence="3" key="1">
    <citation type="journal article" date="2006" name="PLoS Biol.">
        <title>Macronuclear genome sequence of the ciliate Tetrahymena thermophila, a model eukaryote.</title>
        <authorList>
            <person name="Eisen J.A."/>
            <person name="Coyne R.S."/>
            <person name="Wu M."/>
            <person name="Wu D."/>
            <person name="Thiagarajan M."/>
            <person name="Wortman J.R."/>
            <person name="Badger J.H."/>
            <person name="Ren Q."/>
            <person name="Amedeo P."/>
            <person name="Jones K.M."/>
            <person name="Tallon L.J."/>
            <person name="Delcher A.L."/>
            <person name="Salzberg S.L."/>
            <person name="Silva J.C."/>
            <person name="Haas B.J."/>
            <person name="Majoros W.H."/>
            <person name="Farzad M."/>
            <person name="Carlton J.M."/>
            <person name="Smith R.K. Jr."/>
            <person name="Garg J."/>
            <person name="Pearlman R.E."/>
            <person name="Karrer K.M."/>
            <person name="Sun L."/>
            <person name="Manning G."/>
            <person name="Elde N.C."/>
            <person name="Turkewitz A.P."/>
            <person name="Asai D.J."/>
            <person name="Wilkes D.E."/>
            <person name="Wang Y."/>
            <person name="Cai H."/>
            <person name="Collins K."/>
            <person name="Stewart B.A."/>
            <person name="Lee S.R."/>
            <person name="Wilamowska K."/>
            <person name="Weinberg Z."/>
            <person name="Ruzzo W.L."/>
            <person name="Wloga D."/>
            <person name="Gaertig J."/>
            <person name="Frankel J."/>
            <person name="Tsao C.-C."/>
            <person name="Gorovsky M.A."/>
            <person name="Keeling P.J."/>
            <person name="Waller R.F."/>
            <person name="Patron N.J."/>
            <person name="Cherry J.M."/>
            <person name="Stover N.A."/>
            <person name="Krieger C.J."/>
            <person name="del Toro C."/>
            <person name="Ryder H.F."/>
            <person name="Williamson S.C."/>
            <person name="Barbeau R.A."/>
            <person name="Hamilton E.P."/>
            <person name="Orias E."/>
        </authorList>
    </citation>
    <scope>NUCLEOTIDE SEQUENCE [LARGE SCALE GENOMIC DNA]</scope>
    <source>
        <strain evidence="3">SB210</strain>
    </source>
</reference>
<dbReference type="HOGENOM" id="CLU_144475_0_0_1"/>
<gene>
    <name evidence="2" type="ORF">TTHERM_00834930</name>
</gene>
<organism evidence="2 3">
    <name type="scientific">Tetrahymena thermophila (strain SB210)</name>
    <dbReference type="NCBI Taxonomy" id="312017"/>
    <lineage>
        <taxon>Eukaryota</taxon>
        <taxon>Sar</taxon>
        <taxon>Alveolata</taxon>
        <taxon>Ciliophora</taxon>
        <taxon>Intramacronucleata</taxon>
        <taxon>Oligohymenophorea</taxon>
        <taxon>Hymenostomatida</taxon>
        <taxon>Tetrahymenina</taxon>
        <taxon>Tetrahymenidae</taxon>
        <taxon>Tetrahymena</taxon>
    </lineage>
</organism>
<evidence type="ECO:0000313" key="3">
    <source>
        <dbReference type="Proteomes" id="UP000009168"/>
    </source>
</evidence>
<accession>Q22ED5</accession>
<evidence type="ECO:0000313" key="2">
    <source>
        <dbReference type="EMBL" id="EAR83593.1"/>
    </source>
</evidence>
<keyword evidence="1" id="KW-0732">Signal</keyword>
<evidence type="ECO:0008006" key="4">
    <source>
        <dbReference type="Google" id="ProtNLM"/>
    </source>
</evidence>
<sequence>MKIIAFLFAIILLAQVNANSQTVQCQMDLMGSANRGEVCAQGDTDCIADLKSLGKCTNTCAVNNNQDQQKTTSCVQQNCPVQNPTVQKFKNEFIGCLKNSSSSSTLALSGFLIGLFAMLI</sequence>
<name>Q22ED5_TETTS</name>
<dbReference type="RefSeq" id="XP_001031256.1">
    <property type="nucleotide sequence ID" value="XM_001031256.1"/>
</dbReference>
<feature type="signal peptide" evidence="1">
    <location>
        <begin position="1"/>
        <end position="18"/>
    </location>
</feature>
<feature type="chain" id="PRO_5004200755" description="Transmembrane protein" evidence="1">
    <location>
        <begin position="19"/>
        <end position="120"/>
    </location>
</feature>
<dbReference type="AlphaFoldDB" id="Q22ED5"/>
<keyword evidence="3" id="KW-1185">Reference proteome</keyword>
<proteinExistence type="predicted"/>
<dbReference type="InParanoid" id="Q22ED5"/>
<evidence type="ECO:0000256" key="1">
    <source>
        <dbReference type="SAM" id="SignalP"/>
    </source>
</evidence>
<dbReference type="EMBL" id="GG662778">
    <property type="protein sequence ID" value="EAR83593.1"/>
    <property type="molecule type" value="Genomic_DNA"/>
</dbReference>
<dbReference type="GeneID" id="7824105"/>
<protein>
    <recommendedName>
        <fullName evidence="4">Transmembrane protein</fullName>
    </recommendedName>
</protein>
<dbReference type="KEGG" id="tet:TTHERM_00834930"/>